<sequence length="284" mass="29987">MTLLAGRKCHGVLNPLHSLVYFAPEAEEEFTRAGLEPGRMGYFAGRAAAMGAVGAGPVAAAFFNFSPGLVARHLPRAWGLASPERVLDARYRAVDRVLRRLLGDGLADDPEVAEASGLLLPAVRALPVAGRVLYAAHAALPVPDEPHLALWHAITLLREHRGDGHLVALAAAELDGVQALITHTATGRGFTAPFARGSRGWTDTEWARATEELTERGLLDAVGGLTTAGRDLRRAVEDRTDRLARAPYEAIGADGVQRLTEIGGRLTSTALANGAFPSGVFASA</sequence>
<keyword evidence="2" id="KW-1185">Reference proteome</keyword>
<organism evidence="1 2">
    <name type="scientific">Kitasatospora paranensis</name>
    <dbReference type="NCBI Taxonomy" id="258053"/>
    <lineage>
        <taxon>Bacteria</taxon>
        <taxon>Bacillati</taxon>
        <taxon>Actinomycetota</taxon>
        <taxon>Actinomycetes</taxon>
        <taxon>Kitasatosporales</taxon>
        <taxon>Streptomycetaceae</taxon>
        <taxon>Kitasatospora</taxon>
    </lineage>
</organism>
<name>A0ABW2G5P4_9ACTN</name>
<dbReference type="RefSeq" id="WP_345704508.1">
    <property type="nucleotide sequence ID" value="NZ_BAABKV010000001.1"/>
</dbReference>
<dbReference type="Pfam" id="PF21863">
    <property type="entry name" value="HTH_67"/>
    <property type="match status" value="1"/>
</dbReference>
<accession>A0ABW2G5P4</accession>
<gene>
    <name evidence="1" type="ORF">ACFQMG_30455</name>
</gene>
<evidence type="ECO:0000313" key="2">
    <source>
        <dbReference type="Proteomes" id="UP001596435"/>
    </source>
</evidence>
<dbReference type="EMBL" id="JBHTAJ010000081">
    <property type="protein sequence ID" value="MFC7183877.1"/>
    <property type="molecule type" value="Genomic_DNA"/>
</dbReference>
<reference evidence="2" key="1">
    <citation type="journal article" date="2019" name="Int. J. Syst. Evol. Microbiol.">
        <title>The Global Catalogue of Microorganisms (GCM) 10K type strain sequencing project: providing services to taxonomists for standard genome sequencing and annotation.</title>
        <authorList>
            <consortium name="The Broad Institute Genomics Platform"/>
            <consortium name="The Broad Institute Genome Sequencing Center for Infectious Disease"/>
            <person name="Wu L."/>
            <person name="Ma J."/>
        </authorList>
    </citation>
    <scope>NUCLEOTIDE SEQUENCE [LARGE SCALE GENOMIC DNA]</scope>
    <source>
        <strain evidence="2">CGMCC 1.12859</strain>
    </source>
</reference>
<evidence type="ECO:0008006" key="3">
    <source>
        <dbReference type="Google" id="ProtNLM"/>
    </source>
</evidence>
<comment type="caution">
    <text evidence="1">The sequence shown here is derived from an EMBL/GenBank/DDBJ whole genome shotgun (WGS) entry which is preliminary data.</text>
</comment>
<dbReference type="InterPro" id="IPR054058">
    <property type="entry name" value="HTH_67"/>
</dbReference>
<proteinExistence type="predicted"/>
<evidence type="ECO:0000313" key="1">
    <source>
        <dbReference type="EMBL" id="MFC7183877.1"/>
    </source>
</evidence>
<protein>
    <recommendedName>
        <fullName evidence="3">SalK</fullName>
    </recommendedName>
</protein>
<dbReference type="NCBIfam" id="NF047719">
    <property type="entry name" value="SCO6745_fam_HTH"/>
    <property type="match status" value="1"/>
</dbReference>
<dbReference type="Proteomes" id="UP001596435">
    <property type="component" value="Unassembled WGS sequence"/>
</dbReference>